<evidence type="ECO:0000259" key="2">
    <source>
        <dbReference type="Pfam" id="PF02037"/>
    </source>
</evidence>
<feature type="compositionally biased region" description="Basic and acidic residues" evidence="1">
    <location>
        <begin position="195"/>
        <end position="204"/>
    </location>
</feature>
<sequence>MQTEDIVHEVNQAEENITPEEVEVIRQTSEEITPKSRRRSSNLTKLVQKRQEAEQNLEKAKLEMKQIKLRSPVQNAATEKATDTTEQVIDTADQVRVTVEQVKTAAEVAEEAAERLREEQALMVYRVRAVVAYDQVATATNEEEKRRFEAFARAETKGLRWVHEIIREKRRRSSEIRRLFCPPLEEELVVDLPELHPVEKEKEPTPPIKTEPTESKYNKQTVKELRALLKERQIPQTGMSRKGQIVEALEEADRAAEAEGSGKANQGMKRTHEDTTQEGEETQPNAKKAKPAPAKAKTRRKAKIEDAEYTPEPEASPPPRRSARIRGSKVKTED</sequence>
<evidence type="ECO:0000313" key="4">
    <source>
        <dbReference type="Proteomes" id="UP000504636"/>
    </source>
</evidence>
<feature type="domain" description="SAP" evidence="2">
    <location>
        <begin position="217"/>
        <end position="254"/>
    </location>
</feature>
<reference evidence="3 5" key="1">
    <citation type="journal article" date="2020" name="Stud. Mycol.">
        <title>101 Dothideomycetes genomes: a test case for predicting lifestyles and emergence of pathogens.</title>
        <authorList>
            <person name="Haridas S."/>
            <person name="Albert R."/>
            <person name="Binder M."/>
            <person name="Bloem J."/>
            <person name="Labutti K."/>
            <person name="Salamov A."/>
            <person name="Andreopoulos B."/>
            <person name="Baker S."/>
            <person name="Barry K."/>
            <person name="Bills G."/>
            <person name="Bluhm B."/>
            <person name="Cannon C."/>
            <person name="Castanera R."/>
            <person name="Culley D."/>
            <person name="Daum C."/>
            <person name="Ezra D."/>
            <person name="Gonzalez J."/>
            <person name="Henrissat B."/>
            <person name="Kuo A."/>
            <person name="Liang C."/>
            <person name="Lipzen A."/>
            <person name="Lutzoni F."/>
            <person name="Magnuson J."/>
            <person name="Mondo S."/>
            <person name="Nolan M."/>
            <person name="Ohm R."/>
            <person name="Pangilinan J."/>
            <person name="Park H.-J."/>
            <person name="Ramirez L."/>
            <person name="Alfaro M."/>
            <person name="Sun H."/>
            <person name="Tritt A."/>
            <person name="Yoshinaga Y."/>
            <person name="Zwiers L.-H."/>
            <person name="Turgeon B."/>
            <person name="Goodwin S."/>
            <person name="Spatafora J."/>
            <person name="Crous P."/>
            <person name="Grigoriev I."/>
        </authorList>
    </citation>
    <scope>NUCLEOTIDE SEQUENCE</scope>
    <source>
        <strain evidence="3 5">CBS 304.34</strain>
    </source>
</reference>
<feature type="region of interest" description="Disordered" evidence="1">
    <location>
        <begin position="195"/>
        <end position="334"/>
    </location>
</feature>
<dbReference type="Gene3D" id="1.10.720.30">
    <property type="entry name" value="SAP domain"/>
    <property type="match status" value="1"/>
</dbReference>
<dbReference type="Pfam" id="PF02037">
    <property type="entry name" value="SAP"/>
    <property type="match status" value="1"/>
</dbReference>
<name>A0A6A6Y547_9PEZI</name>
<dbReference type="AlphaFoldDB" id="A0A6A6Y547"/>
<evidence type="ECO:0000313" key="3">
    <source>
        <dbReference type="EMBL" id="KAF2803643.1"/>
    </source>
</evidence>
<dbReference type="RefSeq" id="XP_033570607.1">
    <property type="nucleotide sequence ID" value="XM_033721188.1"/>
</dbReference>
<evidence type="ECO:0000313" key="5">
    <source>
        <dbReference type="RefSeq" id="XP_033570607.1"/>
    </source>
</evidence>
<dbReference type="InterPro" id="IPR003034">
    <property type="entry name" value="SAP_dom"/>
</dbReference>
<feature type="compositionally biased region" description="Basic residues" evidence="1">
    <location>
        <begin position="321"/>
        <end position="334"/>
    </location>
</feature>
<organism evidence="3">
    <name type="scientific">Mytilinidion resinicola</name>
    <dbReference type="NCBI Taxonomy" id="574789"/>
    <lineage>
        <taxon>Eukaryota</taxon>
        <taxon>Fungi</taxon>
        <taxon>Dikarya</taxon>
        <taxon>Ascomycota</taxon>
        <taxon>Pezizomycotina</taxon>
        <taxon>Dothideomycetes</taxon>
        <taxon>Pleosporomycetidae</taxon>
        <taxon>Mytilinidiales</taxon>
        <taxon>Mytilinidiaceae</taxon>
        <taxon>Mytilinidion</taxon>
    </lineage>
</organism>
<gene>
    <name evidence="3 5" type="ORF">BDZ99DRAFT_468169</name>
</gene>
<keyword evidence="4" id="KW-1185">Reference proteome</keyword>
<feature type="compositionally biased region" description="Basic and acidic residues" evidence="1">
    <location>
        <begin position="211"/>
        <end position="233"/>
    </location>
</feature>
<dbReference type="InterPro" id="IPR036361">
    <property type="entry name" value="SAP_dom_sf"/>
</dbReference>
<dbReference type="Proteomes" id="UP000504636">
    <property type="component" value="Unplaced"/>
</dbReference>
<proteinExistence type="predicted"/>
<protein>
    <recommendedName>
        <fullName evidence="2">SAP domain-containing protein</fullName>
    </recommendedName>
</protein>
<dbReference type="GeneID" id="54462081"/>
<feature type="region of interest" description="Disordered" evidence="1">
    <location>
        <begin position="27"/>
        <end position="54"/>
    </location>
</feature>
<evidence type="ECO:0000256" key="1">
    <source>
        <dbReference type="SAM" id="MobiDB-lite"/>
    </source>
</evidence>
<reference evidence="5" key="2">
    <citation type="submission" date="2020-04" db="EMBL/GenBank/DDBJ databases">
        <authorList>
            <consortium name="NCBI Genome Project"/>
        </authorList>
    </citation>
    <scope>NUCLEOTIDE SEQUENCE</scope>
    <source>
        <strain evidence="5">CBS 304.34</strain>
    </source>
</reference>
<accession>A0A6A6Y547</accession>
<reference evidence="5" key="3">
    <citation type="submission" date="2025-04" db="UniProtKB">
        <authorList>
            <consortium name="RefSeq"/>
        </authorList>
    </citation>
    <scope>IDENTIFICATION</scope>
    <source>
        <strain evidence="5">CBS 304.34</strain>
    </source>
</reference>
<dbReference type="EMBL" id="MU003717">
    <property type="protein sequence ID" value="KAF2803643.1"/>
    <property type="molecule type" value="Genomic_DNA"/>
</dbReference>